<dbReference type="SUPFAM" id="SSF46785">
    <property type="entry name" value="Winged helix' DNA-binding domain"/>
    <property type="match status" value="1"/>
</dbReference>
<accession>A0A9D1Z3A1</accession>
<evidence type="ECO:0000256" key="3">
    <source>
        <dbReference type="ARBA" id="ARBA00023163"/>
    </source>
</evidence>
<reference evidence="5" key="2">
    <citation type="submission" date="2021-04" db="EMBL/GenBank/DDBJ databases">
        <authorList>
            <person name="Gilroy R."/>
        </authorList>
    </citation>
    <scope>NUCLEOTIDE SEQUENCE</scope>
    <source>
        <strain evidence="5">CHK33-7979</strain>
    </source>
</reference>
<gene>
    <name evidence="5" type="ORF">H9826_01275</name>
</gene>
<feature type="domain" description="HTH gntR-type" evidence="4">
    <location>
        <begin position="10"/>
        <end position="78"/>
    </location>
</feature>
<dbReference type="GO" id="GO:0003677">
    <property type="term" value="F:DNA binding"/>
    <property type="evidence" value="ECO:0007669"/>
    <property type="project" value="UniProtKB-KW"/>
</dbReference>
<dbReference type="InterPro" id="IPR000524">
    <property type="entry name" value="Tscrpt_reg_HTH_GntR"/>
</dbReference>
<keyword evidence="1" id="KW-0805">Transcription regulation</keyword>
<dbReference type="SMART" id="SM00345">
    <property type="entry name" value="HTH_GNTR"/>
    <property type="match status" value="1"/>
</dbReference>
<evidence type="ECO:0000256" key="2">
    <source>
        <dbReference type="ARBA" id="ARBA00023125"/>
    </source>
</evidence>
<dbReference type="EMBL" id="DXCX01000015">
    <property type="protein sequence ID" value="HIY72592.1"/>
    <property type="molecule type" value="Genomic_DNA"/>
</dbReference>
<dbReference type="InterPro" id="IPR036390">
    <property type="entry name" value="WH_DNA-bd_sf"/>
</dbReference>
<dbReference type="InterPro" id="IPR036388">
    <property type="entry name" value="WH-like_DNA-bd_sf"/>
</dbReference>
<dbReference type="PANTHER" id="PTHR38445">
    <property type="entry name" value="HTH-TYPE TRANSCRIPTIONAL REPRESSOR YTRA"/>
    <property type="match status" value="1"/>
</dbReference>
<proteinExistence type="predicted"/>
<protein>
    <submittedName>
        <fullName evidence="5">GntR family transcriptional regulator</fullName>
    </submittedName>
</protein>
<evidence type="ECO:0000313" key="6">
    <source>
        <dbReference type="Proteomes" id="UP000886824"/>
    </source>
</evidence>
<evidence type="ECO:0000256" key="1">
    <source>
        <dbReference type="ARBA" id="ARBA00023015"/>
    </source>
</evidence>
<dbReference type="GO" id="GO:0003700">
    <property type="term" value="F:DNA-binding transcription factor activity"/>
    <property type="evidence" value="ECO:0007669"/>
    <property type="project" value="InterPro"/>
</dbReference>
<dbReference type="Proteomes" id="UP000886824">
    <property type="component" value="Unassembled WGS sequence"/>
</dbReference>
<evidence type="ECO:0000313" key="5">
    <source>
        <dbReference type="EMBL" id="HIY72592.1"/>
    </source>
</evidence>
<dbReference type="PANTHER" id="PTHR38445:SF9">
    <property type="entry name" value="HTH-TYPE TRANSCRIPTIONAL REPRESSOR YTRA"/>
    <property type="match status" value="1"/>
</dbReference>
<keyword evidence="2" id="KW-0238">DNA-binding</keyword>
<dbReference type="AlphaFoldDB" id="A0A9D1Z3A1"/>
<comment type="caution">
    <text evidence="5">The sequence shown here is derived from an EMBL/GenBank/DDBJ whole genome shotgun (WGS) entry which is preliminary data.</text>
</comment>
<dbReference type="CDD" id="cd07377">
    <property type="entry name" value="WHTH_GntR"/>
    <property type="match status" value="1"/>
</dbReference>
<dbReference type="PROSITE" id="PS50949">
    <property type="entry name" value="HTH_GNTR"/>
    <property type="match status" value="1"/>
</dbReference>
<keyword evidence="3" id="KW-0804">Transcription</keyword>
<organism evidence="5 6">
    <name type="scientific">Candidatus Intestinimonas merdavium</name>
    <dbReference type="NCBI Taxonomy" id="2838622"/>
    <lineage>
        <taxon>Bacteria</taxon>
        <taxon>Bacillati</taxon>
        <taxon>Bacillota</taxon>
        <taxon>Clostridia</taxon>
        <taxon>Eubacteriales</taxon>
        <taxon>Intestinimonas</taxon>
    </lineage>
</organism>
<dbReference type="Gene3D" id="1.10.10.10">
    <property type="entry name" value="Winged helix-like DNA-binding domain superfamily/Winged helix DNA-binding domain"/>
    <property type="match status" value="1"/>
</dbReference>
<name>A0A9D1Z3A1_9FIRM</name>
<sequence length="125" mass="13632">MIQLNYRDARPIYLQVKDGLRHLVVTGAIQQGDQFPSVRALAASLAINPNTIQRAYEALEKEGYLRAEAGRGVFAAKGMGGTGERRETLLKQLDETVNELLFLGMTPQELAARVSAAGTKGEEET</sequence>
<dbReference type="Pfam" id="PF00392">
    <property type="entry name" value="GntR"/>
    <property type="match status" value="1"/>
</dbReference>
<evidence type="ECO:0000259" key="4">
    <source>
        <dbReference type="PROSITE" id="PS50949"/>
    </source>
</evidence>
<reference evidence="5" key="1">
    <citation type="journal article" date="2021" name="PeerJ">
        <title>Extensive microbial diversity within the chicken gut microbiome revealed by metagenomics and culture.</title>
        <authorList>
            <person name="Gilroy R."/>
            <person name="Ravi A."/>
            <person name="Getino M."/>
            <person name="Pursley I."/>
            <person name="Horton D.L."/>
            <person name="Alikhan N.F."/>
            <person name="Baker D."/>
            <person name="Gharbi K."/>
            <person name="Hall N."/>
            <person name="Watson M."/>
            <person name="Adriaenssens E.M."/>
            <person name="Foster-Nyarko E."/>
            <person name="Jarju S."/>
            <person name="Secka A."/>
            <person name="Antonio M."/>
            <person name="Oren A."/>
            <person name="Chaudhuri R.R."/>
            <person name="La Ragione R."/>
            <person name="Hildebrand F."/>
            <person name="Pallen M.J."/>
        </authorList>
    </citation>
    <scope>NUCLEOTIDE SEQUENCE</scope>
    <source>
        <strain evidence="5">CHK33-7979</strain>
    </source>
</reference>